<dbReference type="EMBL" id="FWEV01000144">
    <property type="protein sequence ID" value="SLM30459.1"/>
    <property type="molecule type" value="Genomic_DNA"/>
</dbReference>
<evidence type="ECO:0000313" key="1">
    <source>
        <dbReference type="EMBL" id="SLM30459.1"/>
    </source>
</evidence>
<dbReference type="InterPro" id="IPR043519">
    <property type="entry name" value="NT_sf"/>
</dbReference>
<dbReference type="AlphaFoldDB" id="A0A1W1HDA2"/>
<sequence length="196" mass="22790">MFYLSVYTSIEGDIMNFEMVFKQVIQPFEEQGIQYGLIGGFALGVMGILRSTIDIDFLILVDDLEKAEKVLSSAMYSCIYKTENISQYSSSIKALGNIDIIHAFRHLSKEMLTRVQKFTVFDQYSVKVLSPEDIIGLKVQAIANEPSRHAVDFQDMRLILKYKNMNRQDIDWELLKDYFDLFNKQDLLIQLRDEFL</sequence>
<dbReference type="Gene3D" id="3.30.460.40">
    <property type="match status" value="1"/>
</dbReference>
<dbReference type="Proteomes" id="UP000191931">
    <property type="component" value="Unassembled WGS sequence"/>
</dbReference>
<dbReference type="STRING" id="1246637.MTBBW1_2280001"/>
<dbReference type="InterPro" id="IPR014942">
    <property type="entry name" value="AbiEii"/>
</dbReference>
<keyword evidence="2" id="KW-1185">Reference proteome</keyword>
<dbReference type="Pfam" id="PF08843">
    <property type="entry name" value="AbiEii"/>
    <property type="match status" value="1"/>
</dbReference>
<organism evidence="1 2">
    <name type="scientific">Desulfamplus magnetovallimortis</name>
    <dbReference type="NCBI Taxonomy" id="1246637"/>
    <lineage>
        <taxon>Bacteria</taxon>
        <taxon>Pseudomonadati</taxon>
        <taxon>Thermodesulfobacteriota</taxon>
        <taxon>Desulfobacteria</taxon>
        <taxon>Desulfobacterales</taxon>
        <taxon>Desulfobacteraceae</taxon>
        <taxon>Desulfamplus</taxon>
    </lineage>
</organism>
<name>A0A1W1HDA2_9BACT</name>
<dbReference type="OrthoDB" id="9816370at2"/>
<evidence type="ECO:0000313" key="2">
    <source>
        <dbReference type="Proteomes" id="UP000191931"/>
    </source>
</evidence>
<protein>
    <submittedName>
        <fullName evidence="1">Uncharacterized protein</fullName>
    </submittedName>
</protein>
<proteinExistence type="predicted"/>
<dbReference type="SUPFAM" id="SSF81301">
    <property type="entry name" value="Nucleotidyltransferase"/>
    <property type="match status" value="1"/>
</dbReference>
<accession>A0A1W1HDA2</accession>
<reference evidence="1 2" key="1">
    <citation type="submission" date="2017-03" db="EMBL/GenBank/DDBJ databases">
        <authorList>
            <person name="Afonso C.L."/>
            <person name="Miller P.J."/>
            <person name="Scott M.A."/>
            <person name="Spackman E."/>
            <person name="Goraichik I."/>
            <person name="Dimitrov K.M."/>
            <person name="Suarez D.L."/>
            <person name="Swayne D.E."/>
        </authorList>
    </citation>
    <scope>NUCLEOTIDE SEQUENCE [LARGE SCALE GENOMIC DNA]</scope>
    <source>
        <strain evidence="1">PRJEB14757</strain>
    </source>
</reference>
<gene>
    <name evidence="1" type="ORF">MTBBW1_2280001</name>
</gene>